<protein>
    <recommendedName>
        <fullName evidence="11">Prenylcysteine oxidase 1</fullName>
        <ecNumber evidence="10">1.8.3.5</ecNumber>
    </recommendedName>
</protein>
<name>A0A5A9N2B7_9TELE</name>
<evidence type="ECO:0000256" key="4">
    <source>
        <dbReference type="ARBA" id="ARBA00022630"/>
    </source>
</evidence>
<dbReference type="InterPro" id="IPR036188">
    <property type="entry name" value="FAD/NAD-bd_sf"/>
</dbReference>
<evidence type="ECO:0000256" key="8">
    <source>
        <dbReference type="ARBA" id="ARBA00023180"/>
    </source>
</evidence>
<evidence type="ECO:0000256" key="5">
    <source>
        <dbReference type="ARBA" id="ARBA00022729"/>
    </source>
</evidence>
<dbReference type="AlphaFoldDB" id="A0A5A9N2B7"/>
<comment type="function">
    <text evidence="12">Prenylcysteine oxidase that cleaves the thioether bond of prenyl-L-cysteines, such as farnesylcysteine and geranylgeranylcysteine. Only active against free prenylcysteines and not prenylcysteine residues within prenylated proteins or peptides. Involved in the final step in the degradation of prenylated proteins, by degrading prenylcysteines after the protein has been degraded.</text>
</comment>
<keyword evidence="20" id="KW-1185">Reference proteome</keyword>
<dbReference type="Proteomes" id="UP000324632">
    <property type="component" value="Chromosome 23"/>
</dbReference>
<keyword evidence="7 16" id="KW-0560">Oxidoreductase</keyword>
<evidence type="ECO:0000256" key="2">
    <source>
        <dbReference type="ARBA" id="ARBA00004371"/>
    </source>
</evidence>
<dbReference type="SUPFAM" id="SSF51905">
    <property type="entry name" value="FAD/NAD(P)-binding domain"/>
    <property type="match status" value="1"/>
</dbReference>
<comment type="catalytic activity">
    <reaction evidence="13">
        <text>S-(2E,6E)-farnesyl-L-cysteine + O2 + H2O = (2E,6E)-farnesal + L-cysteine + H2O2</text>
        <dbReference type="Rhea" id="RHEA:30231"/>
        <dbReference type="ChEBI" id="CHEBI:15377"/>
        <dbReference type="ChEBI" id="CHEBI:15379"/>
        <dbReference type="ChEBI" id="CHEBI:15894"/>
        <dbReference type="ChEBI" id="CHEBI:16240"/>
        <dbReference type="ChEBI" id="CHEBI:35235"/>
        <dbReference type="ChEBI" id="CHEBI:62141"/>
        <dbReference type="EC" id="1.8.3.5"/>
    </reaction>
    <physiologicalReaction direction="left-to-right" evidence="13">
        <dbReference type="Rhea" id="RHEA:30232"/>
    </physiologicalReaction>
</comment>
<keyword evidence="6 16" id="KW-0274">FAD</keyword>
<sequence length="509" mass="56812">MALRVQSWRTLLFLGLCQVGLSGLATAADEKDPPKKIAIVGGGVGGSAAAYFLRQEFGPSVKIEVFESDTVGGRLATENVGGHDYESGGSIIHPLNLHMKHIVDRLGLSPRPEMPSKRAIFDGKELIYEESDWYIVNFIRMVWRYGLNFIRMPMWMENVLEKFMRIYQYQQFGYSFSSMEKLLHAMGGEDYIALVNRTLEETMLAEGFSQVFLNDIVMPITRFNYGQTVRLHGFVGAVAISSMDSGLWAVDGGNGKVCSGLLYHSKAELVQGRVTSISMKTRPSKPGSSANLYDVSYVSESGAAQSTYAIVIVATPLHQGLSDINFSGFSPPIPSHFPGQFHITVTTLVHGVLNVSYLGVMYKPEDFFVSDIFTTDNKASVIQSLQSIDPVQIPKGYSRPPASQKKVWKISSSVSVPQEELKKVFLSWDSVVEKRWLAYPSYTPPQRGTPPFILHNQLYYLNAIERAASSMEMSAISARNLALLAHHRWYQQTDKIDQEDLHIKLRSEL</sequence>
<dbReference type="Gene3D" id="3.50.50.60">
    <property type="entry name" value="FAD/NAD(P)-binding domain"/>
    <property type="match status" value="1"/>
</dbReference>
<evidence type="ECO:0000256" key="15">
    <source>
        <dbReference type="ARBA" id="ARBA00049343"/>
    </source>
</evidence>
<feature type="domain" description="Prenylcysteine lyase" evidence="18">
    <location>
        <begin position="129"/>
        <end position="498"/>
    </location>
</feature>
<comment type="catalytic activity">
    <reaction evidence="14">
        <text>an S-polyprenyl-L-cysteine + O2 + H2O = a polyprenal + L-cysteine + H2O2</text>
        <dbReference type="Rhea" id="RHEA:53892"/>
        <dbReference type="Rhea" id="RHEA-COMP:13675"/>
        <dbReference type="Rhea" id="RHEA-COMP:13676"/>
        <dbReference type="ChEBI" id="CHEBI:15377"/>
        <dbReference type="ChEBI" id="CHEBI:15379"/>
        <dbReference type="ChEBI" id="CHEBI:16240"/>
        <dbReference type="ChEBI" id="CHEBI:35235"/>
        <dbReference type="ChEBI" id="CHEBI:137934"/>
        <dbReference type="ChEBI" id="CHEBI:137935"/>
        <dbReference type="EC" id="1.8.3.5"/>
    </reaction>
    <physiologicalReaction direction="left-to-right" evidence="14">
        <dbReference type="Rhea" id="RHEA:53893"/>
    </physiologicalReaction>
</comment>
<comment type="subcellular location">
    <subcellularLocation>
        <location evidence="2">Lysosome</location>
    </subcellularLocation>
</comment>
<evidence type="ECO:0000256" key="9">
    <source>
        <dbReference type="ARBA" id="ARBA00023228"/>
    </source>
</evidence>
<evidence type="ECO:0000313" key="20">
    <source>
        <dbReference type="Proteomes" id="UP000324632"/>
    </source>
</evidence>
<dbReference type="OrthoDB" id="437369at2759"/>
<dbReference type="GO" id="GO:0030328">
    <property type="term" value="P:prenylcysteine catabolic process"/>
    <property type="evidence" value="ECO:0007669"/>
    <property type="project" value="UniProtKB-UniRule"/>
</dbReference>
<keyword evidence="5 17" id="KW-0732">Signal</keyword>
<dbReference type="GO" id="GO:0030327">
    <property type="term" value="P:prenylated protein catabolic process"/>
    <property type="evidence" value="ECO:0007669"/>
    <property type="project" value="TreeGrafter"/>
</dbReference>
<feature type="chain" id="PRO_5022872152" description="Prenylcysteine oxidase 1" evidence="17">
    <location>
        <begin position="28"/>
        <end position="509"/>
    </location>
</feature>
<keyword evidence="4 16" id="KW-0285">Flavoprotein</keyword>
<dbReference type="FunFam" id="3.50.50.60:FF:000081">
    <property type="entry name" value="prenylcysteine oxidase 1"/>
    <property type="match status" value="1"/>
</dbReference>
<evidence type="ECO:0000256" key="1">
    <source>
        <dbReference type="ARBA" id="ARBA00001974"/>
    </source>
</evidence>
<evidence type="ECO:0000256" key="10">
    <source>
        <dbReference type="ARBA" id="ARBA00039077"/>
    </source>
</evidence>
<keyword evidence="8" id="KW-0325">Glycoprotein</keyword>
<dbReference type="PANTHER" id="PTHR15944">
    <property type="entry name" value="FARNESYLCYSTEINE LYASE"/>
    <property type="match status" value="1"/>
</dbReference>
<evidence type="ECO:0000256" key="7">
    <source>
        <dbReference type="ARBA" id="ARBA00023002"/>
    </source>
</evidence>
<evidence type="ECO:0000256" key="12">
    <source>
        <dbReference type="ARBA" id="ARBA00045287"/>
    </source>
</evidence>
<comment type="cofactor">
    <cofactor evidence="1 16">
        <name>FAD</name>
        <dbReference type="ChEBI" id="CHEBI:57692"/>
    </cofactor>
</comment>
<evidence type="ECO:0000256" key="6">
    <source>
        <dbReference type="ARBA" id="ARBA00022827"/>
    </source>
</evidence>
<dbReference type="EC" id="1.8.3.5" evidence="10"/>
<evidence type="ECO:0000256" key="13">
    <source>
        <dbReference type="ARBA" id="ARBA00047616"/>
    </source>
</evidence>
<dbReference type="GO" id="GO:0001735">
    <property type="term" value="F:prenylcysteine oxidase activity"/>
    <property type="evidence" value="ECO:0007669"/>
    <property type="project" value="UniProtKB-UniRule"/>
</dbReference>
<dbReference type="PIRSF" id="PIRSF036292">
    <property type="entry name" value="Prenylcysteine_oxidase"/>
    <property type="match status" value="1"/>
</dbReference>
<dbReference type="EMBL" id="SOYY01000023">
    <property type="protein sequence ID" value="KAA0703810.1"/>
    <property type="molecule type" value="Genomic_DNA"/>
</dbReference>
<evidence type="ECO:0000256" key="11">
    <source>
        <dbReference type="ARBA" id="ARBA00040608"/>
    </source>
</evidence>
<dbReference type="Pfam" id="PF07156">
    <property type="entry name" value="Prenylcys_lyase"/>
    <property type="match status" value="1"/>
</dbReference>
<feature type="signal peptide" evidence="17">
    <location>
        <begin position="1"/>
        <end position="27"/>
    </location>
</feature>
<dbReference type="InterPro" id="IPR010795">
    <property type="entry name" value="Prenylcys_lyase"/>
</dbReference>
<evidence type="ECO:0000313" key="19">
    <source>
        <dbReference type="EMBL" id="KAA0703810.1"/>
    </source>
</evidence>
<comment type="catalytic activity">
    <reaction evidence="15">
        <text>[(2E,6E,10E)-geranylgeranyl]-L-cysteine + O2 + H2O = (2E,6E,10E)-geranylgeranial + L-cysteine + H2O2</text>
        <dbReference type="Rhea" id="RHEA:70407"/>
        <dbReference type="ChEBI" id="CHEBI:15377"/>
        <dbReference type="ChEBI" id="CHEBI:15379"/>
        <dbReference type="ChEBI" id="CHEBI:16240"/>
        <dbReference type="ChEBI" id="CHEBI:35235"/>
        <dbReference type="ChEBI" id="CHEBI:189549"/>
        <dbReference type="ChEBI" id="CHEBI:189554"/>
        <dbReference type="EC" id="1.8.3.5"/>
    </reaction>
    <physiologicalReaction direction="left-to-right" evidence="15">
        <dbReference type="Rhea" id="RHEA:70408"/>
    </physiologicalReaction>
</comment>
<evidence type="ECO:0000259" key="18">
    <source>
        <dbReference type="Pfam" id="PF07156"/>
    </source>
</evidence>
<comment type="caution">
    <text evidence="19">The sequence shown here is derived from an EMBL/GenBank/DDBJ whole genome shotgun (WGS) entry which is preliminary data.</text>
</comment>
<evidence type="ECO:0000256" key="14">
    <source>
        <dbReference type="ARBA" id="ARBA00048495"/>
    </source>
</evidence>
<dbReference type="GO" id="GO:0005764">
    <property type="term" value="C:lysosome"/>
    <property type="evidence" value="ECO:0007669"/>
    <property type="project" value="UniProtKB-SubCell"/>
</dbReference>
<accession>A0A5A9N2B7</accession>
<dbReference type="Pfam" id="PF13450">
    <property type="entry name" value="NAD_binding_8"/>
    <property type="match status" value="1"/>
</dbReference>
<dbReference type="InterPro" id="IPR017046">
    <property type="entry name" value="Prenylcysteine_Oxase1"/>
</dbReference>
<evidence type="ECO:0000256" key="17">
    <source>
        <dbReference type="SAM" id="SignalP"/>
    </source>
</evidence>
<organism evidence="19 20">
    <name type="scientific">Triplophysa tibetana</name>
    <dbReference type="NCBI Taxonomy" id="1572043"/>
    <lineage>
        <taxon>Eukaryota</taxon>
        <taxon>Metazoa</taxon>
        <taxon>Chordata</taxon>
        <taxon>Craniata</taxon>
        <taxon>Vertebrata</taxon>
        <taxon>Euteleostomi</taxon>
        <taxon>Actinopterygii</taxon>
        <taxon>Neopterygii</taxon>
        <taxon>Teleostei</taxon>
        <taxon>Ostariophysi</taxon>
        <taxon>Cypriniformes</taxon>
        <taxon>Nemacheilidae</taxon>
        <taxon>Triplophysa</taxon>
    </lineage>
</organism>
<proteinExistence type="inferred from homology"/>
<evidence type="ECO:0000256" key="3">
    <source>
        <dbReference type="ARBA" id="ARBA00009967"/>
    </source>
</evidence>
<dbReference type="PANTHER" id="PTHR15944:SF3">
    <property type="entry name" value="PRENYLCYSTEINE OXIDASE 1"/>
    <property type="match status" value="1"/>
</dbReference>
<gene>
    <name evidence="19" type="ORF">E1301_Tti000546</name>
</gene>
<keyword evidence="9" id="KW-0458">Lysosome</keyword>
<reference evidence="19 20" key="1">
    <citation type="journal article" date="2019" name="Mol. Ecol. Resour.">
        <title>Chromosome-level genome assembly of Triplophysa tibetana, a fish adapted to the harsh high-altitude environment of the Tibetan Plateau.</title>
        <authorList>
            <person name="Yang X."/>
            <person name="Liu H."/>
            <person name="Ma Z."/>
            <person name="Zou Y."/>
            <person name="Zou M."/>
            <person name="Mao Y."/>
            <person name="Li X."/>
            <person name="Wang H."/>
            <person name="Chen T."/>
            <person name="Wang W."/>
            <person name="Yang R."/>
        </authorList>
    </citation>
    <scope>NUCLEOTIDE SEQUENCE [LARGE SCALE GENOMIC DNA]</scope>
    <source>
        <strain evidence="19">TTIB1903HZAU</strain>
        <tissue evidence="19">Muscle</tissue>
    </source>
</reference>
<comment type="similarity">
    <text evidence="3 16">Belongs to the prenylcysteine oxidase family.</text>
</comment>
<evidence type="ECO:0000256" key="16">
    <source>
        <dbReference type="PIRNR" id="PIRNR036292"/>
    </source>
</evidence>